<dbReference type="SUPFAM" id="SSF50978">
    <property type="entry name" value="WD40 repeat-like"/>
    <property type="match status" value="2"/>
</dbReference>
<dbReference type="Proteomes" id="UP000664521">
    <property type="component" value="Unassembled WGS sequence"/>
</dbReference>
<evidence type="ECO:0000313" key="10">
    <source>
        <dbReference type="Proteomes" id="UP000664521"/>
    </source>
</evidence>
<evidence type="ECO:0000256" key="4">
    <source>
        <dbReference type="PROSITE-ProRule" id="PRU00221"/>
    </source>
</evidence>
<dbReference type="SUPFAM" id="SSF53474">
    <property type="entry name" value="alpha/beta-Hydrolases"/>
    <property type="match status" value="1"/>
</dbReference>
<keyword evidence="4" id="KW-0853">WD repeat</keyword>
<feature type="repeat" description="WD" evidence="4">
    <location>
        <begin position="1120"/>
        <end position="1148"/>
    </location>
</feature>
<sequence>MNHVKQRGLVYKSLRAVTIHGTTPEKEVDLKGPLGLSVLFEPSEPLVDLIFVHGLRGGSRKTWSKTDEPYHYWPREWLPRDPDFKYVRIHSYGYNSDWAETRQSFLNVHDFGKSLLGALHDSPLLRNNNDTSVILIGHSMGGLVIKKMYVLARQDIAYEALAKRLQAIIFLATPHRGSDSAQQLTNILKASISHGSKAYVGDLEPGSWALQSINEDFRHFSNDLQLRSFYETIKTQIGMSSALIVDKESATLGYPNEKSALLNASHRGISKFDSPSDPNYITLRNSIVSCVNNMTRDSFVRKREYYQNQMRSLQAYLGVRERPEDDLISLEDARISDSCQWFTAKQSFREWRDLTQDRVRYYWLSSKPASGKSVLAGTVIDNLEDLNLDCSYYFFHHNDAAKSTLSGCLRSLAFQMALSNLKIRKKLLDMIADDIYFELNDERVIWRKIFVNGIFQSERSERPLYWILDALDECSNHGALFPFLARVETPFPFRVFITSRSSNDFTKHFGMLDSMVVTDQVTVEDTLRDIETYVQAKIESLPLDQDRLEIVDTIIEKSSGCFLWVVLVLEELRKVYTQSDIIQVLKEVPPGMESLYRRTLGTMSETVRSKSLIKAILTWIMCATRPLSVIELVHALNLENNITVTPQALESSISTDCGQLVFIDKSKKVQMVHQTAREYLLSKNQESEFQIKGSAGHLLLASTCLRYLNSEEMRPPRSHLLVKVASRLTKRSAFLDYASNSFNAHMRRTHSGDDTLLASLDNFLTTNVLCWIETVAMSGNLSQLTRAAKDMKAFLNSRAKYKSPIGLPVQRLDMWSNDLIRIVAKFGEKLVSIPSAIYYLIPPFCPPESAIATYFGAPSKGIALAGLPKHDWDDRLCCVAYANKQAVAVSYAEKHFAVALSDKTVVLYHALTFQENKGFSHIEPIKLLAFSTSGRLLGCSGRKRVQVWDLACDEKSVIFDVAHEPLSLLFLEQETILKALTRGNTMYSWDLANGIKQDVRTGQNPFEEETESFRRPLTAATCSAELAMSAVVYRGRPIALFDLDYDIFFGYCSKEPVVDLESSRIEDTGVTPVLDLVFNLNPDLSLLAATYIDGDLALFEPCELSLLVVIQADATVLSCSPNGRTLATGSSDGTIELYEFETLRLLYRIQADDYAIRAIAFSCDSLRFVDVRGPQSSIWEPSVLVRSEGAETESVSDTTLPVPKTVEVGELDSIVQITTLLCHENGKDIFCGKDDGTISVYEATTGRQNQSLYQHIGGIAILSMAWGRKRQILATVDASSSIVIRKLTKTAGVWQVEESLLNTRIENSVCQLVLDSENTYLLASTVDSDTIWNLESGTSKTRIFGGRHAWRWVDHPVQTYLLLLVDSRTVTIFNWDQFEQMSGSARTEIKSAIPTEGSPSSVHICVGGRFVAINFNYQSRDQSSNELLLIDPLEVRSESEVIAPLADFIEFSGNVKYFLGILGSKLLFLDHQLWVCSLNLIEQKGKLSRHFFLPDEWVTTNRNLICQVTSQGSLVFARHDSLAIVHRGLKLEEVISGPTAQRPRSTLTLLHKAQSAPG</sequence>
<dbReference type="InterPro" id="IPR027417">
    <property type="entry name" value="P-loop_NTPase"/>
</dbReference>
<evidence type="ECO:0000259" key="7">
    <source>
        <dbReference type="Pfam" id="PF22939"/>
    </source>
</evidence>
<dbReference type="PROSITE" id="PS50082">
    <property type="entry name" value="WD_REPEATS_2"/>
    <property type="match status" value="1"/>
</dbReference>
<reference evidence="9" key="1">
    <citation type="submission" date="2021-03" db="EMBL/GenBank/DDBJ databases">
        <authorList>
            <person name="Tagirdzhanova G."/>
        </authorList>
    </citation>
    <scope>NUCLEOTIDE SEQUENCE</scope>
</reference>
<comment type="similarity">
    <text evidence="5">Belongs to the GPI inositol-deacylase family.</text>
</comment>
<dbReference type="OrthoDB" id="194358at2759"/>
<keyword evidence="3" id="KW-0677">Repeat</keyword>
<dbReference type="SUPFAM" id="SSF52540">
    <property type="entry name" value="P-loop containing nucleoside triphosphate hydrolases"/>
    <property type="match status" value="1"/>
</dbReference>
<feature type="domain" description="GPI inositol-deacylase PGAP1-like alpha/beta" evidence="6">
    <location>
        <begin position="50"/>
        <end position="180"/>
    </location>
</feature>
<evidence type="ECO:0000256" key="5">
    <source>
        <dbReference type="RuleBase" id="RU365011"/>
    </source>
</evidence>
<dbReference type="EMBL" id="CAJPDS010000072">
    <property type="protein sequence ID" value="CAF9934109.1"/>
    <property type="molecule type" value="Genomic_DNA"/>
</dbReference>
<dbReference type="InterPro" id="IPR056884">
    <property type="entry name" value="NPHP3-like_N"/>
</dbReference>
<comment type="subcellular location">
    <subcellularLocation>
        <location evidence="5">Endoplasmic reticulum membrane</location>
    </subcellularLocation>
</comment>
<keyword evidence="5" id="KW-0378">Hydrolase</keyword>
<dbReference type="PANTHER" id="PTHR10039:SF16">
    <property type="entry name" value="GPI INOSITOL-DEACYLASE"/>
    <property type="match status" value="1"/>
</dbReference>
<evidence type="ECO:0000259" key="6">
    <source>
        <dbReference type="Pfam" id="PF07819"/>
    </source>
</evidence>
<dbReference type="InterPro" id="IPR054471">
    <property type="entry name" value="GPIID_WHD"/>
</dbReference>
<evidence type="ECO:0000256" key="1">
    <source>
        <dbReference type="ARBA" id="ARBA00003496"/>
    </source>
</evidence>
<dbReference type="GO" id="GO:0015031">
    <property type="term" value="P:protein transport"/>
    <property type="evidence" value="ECO:0007669"/>
    <property type="project" value="UniProtKB-KW"/>
</dbReference>
<dbReference type="PANTHER" id="PTHR10039">
    <property type="entry name" value="AMELOGENIN"/>
    <property type="match status" value="1"/>
</dbReference>
<comment type="caution">
    <text evidence="9">The sequence shown here is derived from an EMBL/GenBank/DDBJ whole genome shotgun (WGS) entry which is preliminary data.</text>
</comment>
<feature type="domain" description="Nephrocystin 3-like N-terminal" evidence="8">
    <location>
        <begin position="338"/>
        <end position="500"/>
    </location>
</feature>
<keyword evidence="10" id="KW-1185">Reference proteome</keyword>
<dbReference type="InterPro" id="IPR012908">
    <property type="entry name" value="PGAP1-ab_dom-like"/>
</dbReference>
<dbReference type="InterPro" id="IPR001680">
    <property type="entry name" value="WD40_rpt"/>
</dbReference>
<protein>
    <recommendedName>
        <fullName evidence="2 5">GPI inositol-deacylase</fullName>
        <ecNumber evidence="5">3.1.-.-</ecNumber>
    </recommendedName>
</protein>
<proteinExistence type="inferred from homology"/>
<keyword evidence="5" id="KW-0256">Endoplasmic reticulum</keyword>
<evidence type="ECO:0000259" key="8">
    <source>
        <dbReference type="Pfam" id="PF24883"/>
    </source>
</evidence>
<dbReference type="SMART" id="SM00320">
    <property type="entry name" value="WD40"/>
    <property type="match status" value="5"/>
</dbReference>
<evidence type="ECO:0000256" key="2">
    <source>
        <dbReference type="ARBA" id="ARBA00015856"/>
    </source>
</evidence>
<dbReference type="Pfam" id="PF24883">
    <property type="entry name" value="NPHP3_N"/>
    <property type="match status" value="1"/>
</dbReference>
<accession>A0A8H3G3H1</accession>
<dbReference type="GO" id="GO:0016788">
    <property type="term" value="F:hydrolase activity, acting on ester bonds"/>
    <property type="evidence" value="ECO:0007669"/>
    <property type="project" value="InterPro"/>
</dbReference>
<name>A0A8H3G3H1_9LECA</name>
<dbReference type="Pfam" id="PF00400">
    <property type="entry name" value="WD40"/>
    <property type="match status" value="1"/>
</dbReference>
<evidence type="ECO:0000313" key="9">
    <source>
        <dbReference type="EMBL" id="CAF9934109.1"/>
    </source>
</evidence>
<dbReference type="GO" id="GO:0005789">
    <property type="term" value="C:endoplasmic reticulum membrane"/>
    <property type="evidence" value="ECO:0007669"/>
    <property type="project" value="UniProtKB-SubCell"/>
</dbReference>
<dbReference type="Gene3D" id="2.130.10.10">
    <property type="entry name" value="YVTN repeat-like/Quinoprotein amine dehydrogenase"/>
    <property type="match status" value="3"/>
</dbReference>
<keyword evidence="5" id="KW-0472">Membrane</keyword>
<dbReference type="InterPro" id="IPR029058">
    <property type="entry name" value="AB_hydrolase_fold"/>
</dbReference>
<evidence type="ECO:0000256" key="3">
    <source>
        <dbReference type="ARBA" id="ARBA00022737"/>
    </source>
</evidence>
<dbReference type="InterPro" id="IPR036322">
    <property type="entry name" value="WD40_repeat_dom_sf"/>
</dbReference>
<comment type="function">
    <text evidence="1 5">Involved in inositol deacylation of GPI-anchored proteins which plays important roles in the quality control and ER-associated degradation of GPI-anchored proteins.</text>
</comment>
<gene>
    <name evidence="9" type="ORF">HETSPECPRED_009109</name>
</gene>
<keyword evidence="5" id="KW-0813">Transport</keyword>
<keyword evidence="5" id="KW-0653">Protein transport</keyword>
<organism evidence="9 10">
    <name type="scientific">Heterodermia speciosa</name>
    <dbReference type="NCBI Taxonomy" id="116794"/>
    <lineage>
        <taxon>Eukaryota</taxon>
        <taxon>Fungi</taxon>
        <taxon>Dikarya</taxon>
        <taxon>Ascomycota</taxon>
        <taxon>Pezizomycotina</taxon>
        <taxon>Lecanoromycetes</taxon>
        <taxon>OSLEUM clade</taxon>
        <taxon>Lecanoromycetidae</taxon>
        <taxon>Caliciales</taxon>
        <taxon>Physciaceae</taxon>
        <taxon>Heterodermia</taxon>
    </lineage>
</organism>
<dbReference type="Gene3D" id="3.40.50.1820">
    <property type="entry name" value="alpha/beta hydrolase"/>
    <property type="match status" value="1"/>
</dbReference>
<dbReference type="Pfam" id="PF22939">
    <property type="entry name" value="WHD_GPIID"/>
    <property type="match status" value="1"/>
</dbReference>
<feature type="domain" description="GPI inositol-deacylase winged helix" evidence="7">
    <location>
        <begin position="602"/>
        <end position="691"/>
    </location>
</feature>
<dbReference type="EC" id="3.1.-.-" evidence="5"/>
<dbReference type="InterPro" id="IPR015943">
    <property type="entry name" value="WD40/YVTN_repeat-like_dom_sf"/>
</dbReference>
<dbReference type="Pfam" id="PF07819">
    <property type="entry name" value="PGAP1"/>
    <property type="match status" value="1"/>
</dbReference>